<evidence type="ECO:0000313" key="2">
    <source>
        <dbReference type="Proteomes" id="UP000027604"/>
    </source>
</evidence>
<protein>
    <submittedName>
        <fullName evidence="1">Uncharacterized protein</fullName>
    </submittedName>
</protein>
<dbReference type="KEGG" id="jag:GJA_3713"/>
<sequence length="44" mass="4768">MHGPDLACGRPARTGSNVDHEIHYASIQQPWLAGLLIECHQCAA</sequence>
<accession>W0VAM5</accession>
<proteinExistence type="predicted"/>
<dbReference type="PATRIC" id="fig|1349767.4.peg.301"/>
<organism evidence="1 2">
    <name type="scientific">Janthinobacterium agaricidamnosum NBRC 102515 = DSM 9628</name>
    <dbReference type="NCBI Taxonomy" id="1349767"/>
    <lineage>
        <taxon>Bacteria</taxon>
        <taxon>Pseudomonadati</taxon>
        <taxon>Pseudomonadota</taxon>
        <taxon>Betaproteobacteria</taxon>
        <taxon>Burkholderiales</taxon>
        <taxon>Oxalobacteraceae</taxon>
        <taxon>Janthinobacterium</taxon>
    </lineage>
</organism>
<dbReference type="HOGENOM" id="CLU_3217319_0_0_4"/>
<name>W0VAM5_9BURK</name>
<dbReference type="AlphaFoldDB" id="W0VAM5"/>
<dbReference type="EMBL" id="HG322949">
    <property type="protein sequence ID" value="CDG84327.1"/>
    <property type="molecule type" value="Genomic_DNA"/>
</dbReference>
<reference evidence="1 2" key="1">
    <citation type="journal article" date="2015" name="Genome Announc.">
        <title>Genome Sequence of Mushroom Soft-Rot Pathogen Janthinobacterium agaricidamnosum.</title>
        <authorList>
            <person name="Graupner K."/>
            <person name="Lackner G."/>
            <person name="Hertweck C."/>
        </authorList>
    </citation>
    <scope>NUCLEOTIDE SEQUENCE [LARGE SCALE GENOMIC DNA]</scope>
    <source>
        <strain evidence="2">NBRC 102515 / DSM 9628</strain>
    </source>
</reference>
<dbReference type="Proteomes" id="UP000027604">
    <property type="component" value="Chromosome I"/>
</dbReference>
<keyword evidence="2" id="KW-1185">Reference proteome</keyword>
<gene>
    <name evidence="1" type="ORF">GJA_3713</name>
</gene>
<evidence type="ECO:0000313" key="1">
    <source>
        <dbReference type="EMBL" id="CDG84327.1"/>
    </source>
</evidence>